<dbReference type="VEuPathDB" id="FungiDB:H257_18214"/>
<dbReference type="EMBL" id="KI913257">
    <property type="protein sequence ID" value="ETV64985.1"/>
    <property type="molecule type" value="Genomic_DNA"/>
</dbReference>
<reference evidence="1" key="1">
    <citation type="submission" date="2013-12" db="EMBL/GenBank/DDBJ databases">
        <title>The Genome Sequence of Aphanomyces astaci APO3.</title>
        <authorList>
            <consortium name="The Broad Institute Genomics Platform"/>
            <person name="Russ C."/>
            <person name="Tyler B."/>
            <person name="van West P."/>
            <person name="Dieguez-Uribeondo J."/>
            <person name="Young S.K."/>
            <person name="Zeng Q."/>
            <person name="Gargeya S."/>
            <person name="Fitzgerald M."/>
            <person name="Abouelleil A."/>
            <person name="Alvarado L."/>
            <person name="Chapman S.B."/>
            <person name="Gainer-Dewar J."/>
            <person name="Goldberg J."/>
            <person name="Griggs A."/>
            <person name="Gujja S."/>
            <person name="Hansen M."/>
            <person name="Howarth C."/>
            <person name="Imamovic A."/>
            <person name="Ireland A."/>
            <person name="Larimer J."/>
            <person name="McCowan C."/>
            <person name="Murphy C."/>
            <person name="Pearson M."/>
            <person name="Poon T.W."/>
            <person name="Priest M."/>
            <person name="Roberts A."/>
            <person name="Saif S."/>
            <person name="Shea T."/>
            <person name="Sykes S."/>
            <person name="Wortman J."/>
            <person name="Nusbaum C."/>
            <person name="Birren B."/>
        </authorList>
    </citation>
    <scope>NUCLEOTIDE SEQUENCE [LARGE SCALE GENOMIC DNA]</scope>
    <source>
        <strain evidence="1">APO3</strain>
    </source>
</reference>
<name>W4FBY5_APHAT</name>
<evidence type="ECO:0000313" key="1">
    <source>
        <dbReference type="EMBL" id="ETV64985.1"/>
    </source>
</evidence>
<dbReference type="RefSeq" id="XP_009845535.1">
    <property type="nucleotide sequence ID" value="XM_009847233.1"/>
</dbReference>
<sequence length="148" mass="16558">MNDKKPLNLAHRNQANKRKSTAYSECFYCHGIANVDGKGHLKADFALLKSDLSKGITRKNFKEVPAKRIKVKARLSSMAIPDMDELPDSGPDKWSCLTSIAHSLADQTTRMEEEVSRLAPYLLKRSYTIDTSDWVLDSGCGMHMTPLS</sequence>
<proteinExistence type="predicted"/>
<protein>
    <submittedName>
        <fullName evidence="1">Uncharacterized protein</fullName>
    </submittedName>
</protein>
<dbReference type="AlphaFoldDB" id="W4FBY5"/>
<accession>W4FBY5</accession>
<dbReference type="GeneID" id="20820210"/>
<organism evidence="1">
    <name type="scientific">Aphanomyces astaci</name>
    <name type="common">Crayfish plague agent</name>
    <dbReference type="NCBI Taxonomy" id="112090"/>
    <lineage>
        <taxon>Eukaryota</taxon>
        <taxon>Sar</taxon>
        <taxon>Stramenopiles</taxon>
        <taxon>Oomycota</taxon>
        <taxon>Saprolegniomycetes</taxon>
        <taxon>Saprolegniales</taxon>
        <taxon>Verrucalvaceae</taxon>
        <taxon>Aphanomyces</taxon>
    </lineage>
</organism>
<feature type="non-terminal residue" evidence="1">
    <location>
        <position position="148"/>
    </location>
</feature>
<gene>
    <name evidence="1" type="ORF">H257_18214</name>
</gene>